<keyword evidence="6" id="KW-0521">NADP</keyword>
<evidence type="ECO:0000313" key="13">
    <source>
        <dbReference type="Proteomes" id="UP000518752"/>
    </source>
</evidence>
<keyword evidence="5" id="KW-0949">S-adenosyl-L-methionine</keyword>
<dbReference type="Proteomes" id="UP000518752">
    <property type="component" value="Unassembled WGS sequence"/>
</dbReference>
<evidence type="ECO:0000256" key="10">
    <source>
        <dbReference type="SAM" id="MobiDB-lite"/>
    </source>
</evidence>
<dbReference type="GO" id="GO:0002939">
    <property type="term" value="P:tRNA N1-guanine methylation"/>
    <property type="evidence" value="ECO:0007669"/>
    <property type="project" value="TreeGrafter"/>
</dbReference>
<name>A0A8H5MGG4_9AGAR</name>
<proteinExistence type="predicted"/>
<dbReference type="Gene3D" id="3.40.1280.30">
    <property type="match status" value="1"/>
</dbReference>
<dbReference type="InterPro" id="IPR002347">
    <property type="entry name" value="SDR_fam"/>
</dbReference>
<evidence type="ECO:0000256" key="1">
    <source>
        <dbReference type="ARBA" id="ARBA00012797"/>
    </source>
</evidence>
<keyword evidence="3" id="KW-0489">Methyltransferase</keyword>
<feature type="domain" description="SAM-dependent MTase TRM10-type" evidence="11">
    <location>
        <begin position="82"/>
        <end position="291"/>
    </location>
</feature>
<dbReference type="InterPro" id="IPR007356">
    <property type="entry name" value="tRNA_m1G_MeTrfase_euk"/>
</dbReference>
<dbReference type="EMBL" id="JAACJN010000003">
    <property type="protein sequence ID" value="KAF5393037.1"/>
    <property type="molecule type" value="Genomic_DNA"/>
</dbReference>
<dbReference type="GO" id="GO:0052905">
    <property type="term" value="F:tRNA (guanosine(9)-N1)-methyltransferase activity"/>
    <property type="evidence" value="ECO:0007669"/>
    <property type="project" value="UniProtKB-EC"/>
</dbReference>
<sequence>MADLEDLDFADEADPPADHSATVVETSQPKMSKKAMKKAAKAERYQALKLERRAREKQMNKEKKKLRAQKRAAGEIDSADEQPKKKQKVIEFGGKVVLDLGFDKLMSEKEINSLTSQLAYTYSANRNSAYPFDLLCTSVDGRTRERLEAIGDAAYMRWSHTEWWQDGYEGLWSEGGASPPTAQGTADHAAKQSVVYLTADSGEEIEELKPDEIYIIGALVDHNRYKNLTLEKANSQSIRHARLPIGKYISSLPTRKVLTVNQVFEIMLKWVETKNWEEAFNCIIPKRKFLEGGKKNKGSKDISAEVQEDDSATVGDVVLLEQEDVQVEVSTAERFLPCGYRTAYFIKTPAKLMRLLNFSMFSLRRLTTTTTGVSKQFTSSRYLSTAIVTGSGRGIGRAIALRLAHDGFDICVNDLEKNSEDVNSVVEEIRSLGRSAISFCGDVRSMHSVKEMIAASVSGLGPLNVMVANAGVAQVSWPTEVIEEDMRRIFEVNVYGVVNSDIAAAQQFIKQGTKGKILNAASGVSFRVDAMLPIYSASKAAVRSLTQAFAVELGRHGITVNGYAPGIVDSAMWEQIDEELSKVNGLPKGENFKSTTKQIALGRTSVPEDAAKLVSYLAGPDSDYITGQTILVDGGLVFS</sequence>
<dbReference type="AlphaFoldDB" id="A0A8H5MGG4"/>
<evidence type="ECO:0000313" key="12">
    <source>
        <dbReference type="EMBL" id="KAF5393037.1"/>
    </source>
</evidence>
<evidence type="ECO:0000256" key="3">
    <source>
        <dbReference type="ARBA" id="ARBA00022603"/>
    </source>
</evidence>
<comment type="caution">
    <text evidence="12">The sequence shown here is derived from an EMBL/GenBank/DDBJ whole genome shotgun (WGS) entry which is preliminary data.</text>
</comment>
<feature type="compositionally biased region" description="Basic and acidic residues" evidence="10">
    <location>
        <begin position="40"/>
        <end position="61"/>
    </location>
</feature>
<dbReference type="CDD" id="cd18089">
    <property type="entry name" value="SPOUT_Trm10-like"/>
    <property type="match status" value="1"/>
</dbReference>
<evidence type="ECO:0000259" key="11">
    <source>
        <dbReference type="PROSITE" id="PS51675"/>
    </source>
</evidence>
<dbReference type="OrthoDB" id="278300at2759"/>
<feature type="region of interest" description="Disordered" evidence="10">
    <location>
        <begin position="1"/>
        <end position="83"/>
    </location>
</feature>
<evidence type="ECO:0000256" key="7">
    <source>
        <dbReference type="ARBA" id="ARBA00031792"/>
    </source>
</evidence>
<feature type="compositionally biased region" description="Acidic residues" evidence="10">
    <location>
        <begin position="1"/>
        <end position="15"/>
    </location>
</feature>
<dbReference type="Gene3D" id="3.40.50.720">
    <property type="entry name" value="NAD(P)-binding Rossmann-like Domain"/>
    <property type="match status" value="1"/>
</dbReference>
<evidence type="ECO:0000256" key="8">
    <source>
        <dbReference type="ARBA" id="ARBA00032166"/>
    </source>
</evidence>
<evidence type="ECO:0000256" key="4">
    <source>
        <dbReference type="ARBA" id="ARBA00022679"/>
    </source>
</evidence>
<dbReference type="Pfam" id="PF00106">
    <property type="entry name" value="adh_short"/>
    <property type="match status" value="1"/>
</dbReference>
<evidence type="ECO:0000256" key="5">
    <source>
        <dbReference type="ARBA" id="ARBA00022691"/>
    </source>
</evidence>
<dbReference type="SUPFAM" id="SSF51735">
    <property type="entry name" value="NAD(P)-binding Rossmann-fold domains"/>
    <property type="match status" value="1"/>
</dbReference>
<dbReference type="PRINTS" id="PR00081">
    <property type="entry name" value="GDHRDH"/>
</dbReference>
<dbReference type="PRINTS" id="PR00080">
    <property type="entry name" value="SDRFAMILY"/>
</dbReference>
<dbReference type="FunFam" id="3.40.50.720:FF:000084">
    <property type="entry name" value="Short-chain dehydrogenase reductase"/>
    <property type="match status" value="1"/>
</dbReference>
<comment type="catalytic activity">
    <reaction evidence="9">
        <text>guanosine(9) in tRNA + S-adenosyl-L-methionine = N(1)-methylguanosine(9) in tRNA + S-adenosyl-L-homocysteine + H(+)</text>
        <dbReference type="Rhea" id="RHEA:43156"/>
        <dbReference type="Rhea" id="RHEA-COMP:10367"/>
        <dbReference type="Rhea" id="RHEA-COMP:10368"/>
        <dbReference type="ChEBI" id="CHEBI:15378"/>
        <dbReference type="ChEBI" id="CHEBI:57856"/>
        <dbReference type="ChEBI" id="CHEBI:59789"/>
        <dbReference type="ChEBI" id="CHEBI:73542"/>
        <dbReference type="ChEBI" id="CHEBI:74269"/>
        <dbReference type="EC" id="2.1.1.221"/>
    </reaction>
</comment>
<dbReference type="InterPro" id="IPR028564">
    <property type="entry name" value="MT_TRM10-typ"/>
</dbReference>
<dbReference type="InterPro" id="IPR038459">
    <property type="entry name" value="MT_TRM10-typ_sf"/>
</dbReference>
<gene>
    <name evidence="12" type="ORF">D9757_001194</name>
</gene>
<dbReference type="GO" id="GO:0000049">
    <property type="term" value="F:tRNA binding"/>
    <property type="evidence" value="ECO:0007669"/>
    <property type="project" value="TreeGrafter"/>
</dbReference>
<dbReference type="InterPro" id="IPR036291">
    <property type="entry name" value="NAD(P)-bd_dom_sf"/>
</dbReference>
<reference evidence="12 13" key="1">
    <citation type="journal article" date="2020" name="ISME J.">
        <title>Uncovering the hidden diversity of litter-decomposition mechanisms in mushroom-forming fungi.</title>
        <authorList>
            <person name="Floudas D."/>
            <person name="Bentzer J."/>
            <person name="Ahren D."/>
            <person name="Johansson T."/>
            <person name="Persson P."/>
            <person name="Tunlid A."/>
        </authorList>
    </citation>
    <scope>NUCLEOTIDE SEQUENCE [LARGE SCALE GENOMIC DNA]</scope>
    <source>
        <strain evidence="12 13">CBS 406.79</strain>
    </source>
</reference>
<evidence type="ECO:0000256" key="6">
    <source>
        <dbReference type="ARBA" id="ARBA00022857"/>
    </source>
</evidence>
<organism evidence="12 13">
    <name type="scientific">Collybiopsis confluens</name>
    <dbReference type="NCBI Taxonomy" id="2823264"/>
    <lineage>
        <taxon>Eukaryota</taxon>
        <taxon>Fungi</taxon>
        <taxon>Dikarya</taxon>
        <taxon>Basidiomycota</taxon>
        <taxon>Agaricomycotina</taxon>
        <taxon>Agaricomycetes</taxon>
        <taxon>Agaricomycetidae</taxon>
        <taxon>Agaricales</taxon>
        <taxon>Marasmiineae</taxon>
        <taxon>Omphalotaceae</taxon>
        <taxon>Collybiopsis</taxon>
    </lineage>
</organism>
<dbReference type="PANTHER" id="PTHR13563">
    <property type="entry name" value="TRNA (GUANINE-9-) METHYLTRANSFERASE"/>
    <property type="match status" value="1"/>
</dbReference>
<dbReference type="InterPro" id="IPR020904">
    <property type="entry name" value="Sc_DH/Rdtase_CS"/>
</dbReference>
<evidence type="ECO:0000256" key="2">
    <source>
        <dbReference type="ARBA" id="ARBA00020451"/>
    </source>
</evidence>
<protein>
    <recommendedName>
        <fullName evidence="2">tRNA (guanine(9)-N1)-methyltransferase</fullName>
        <ecNumber evidence="1">2.1.1.221</ecNumber>
    </recommendedName>
    <alternativeName>
        <fullName evidence="8">tRNA methyltransferase 10</fullName>
    </alternativeName>
    <alternativeName>
        <fullName evidence="7">tRNA(m1G9)-methyltransferase</fullName>
    </alternativeName>
</protein>
<dbReference type="EC" id="2.1.1.221" evidence="1"/>
<dbReference type="PROSITE" id="PS00061">
    <property type="entry name" value="ADH_SHORT"/>
    <property type="match status" value="1"/>
</dbReference>
<evidence type="ECO:0000256" key="9">
    <source>
        <dbReference type="ARBA" id="ARBA00048434"/>
    </source>
</evidence>
<keyword evidence="13" id="KW-1185">Reference proteome</keyword>
<dbReference type="GO" id="GO:0005634">
    <property type="term" value="C:nucleus"/>
    <property type="evidence" value="ECO:0007669"/>
    <property type="project" value="TreeGrafter"/>
</dbReference>
<dbReference type="PROSITE" id="PS51675">
    <property type="entry name" value="SAM_MT_TRM10"/>
    <property type="match status" value="1"/>
</dbReference>
<keyword evidence="4" id="KW-0808">Transferase</keyword>
<dbReference type="PANTHER" id="PTHR13563:SF13">
    <property type="entry name" value="TRNA METHYLTRANSFERASE 10 HOMOLOG A"/>
    <property type="match status" value="1"/>
</dbReference>
<accession>A0A8H5MGG4</accession>